<keyword evidence="1" id="KW-0812">Transmembrane</keyword>
<evidence type="ECO:0000313" key="3">
    <source>
        <dbReference type="EMBL" id="MBD1261066.1"/>
    </source>
</evidence>
<dbReference type="InterPro" id="IPR027843">
    <property type="entry name" value="DUF4440"/>
</dbReference>
<keyword evidence="1" id="KW-1133">Transmembrane helix</keyword>
<dbReference type="Pfam" id="PF14534">
    <property type="entry name" value="DUF4440"/>
    <property type="match status" value="1"/>
</dbReference>
<reference evidence="4 5" key="1">
    <citation type="submission" date="2018-05" db="EMBL/GenBank/DDBJ databases">
        <title>Genomic Encyclopedia of Archaeal and Bacterial Type Strains, Phase II (KMG-II): from individual species to whole genera.</title>
        <authorList>
            <person name="Goeker M."/>
        </authorList>
    </citation>
    <scope>NUCLEOTIDE SEQUENCE [LARGE SCALE GENOMIC DNA]</scope>
    <source>
        <strain evidence="4 5">DSM 23514</strain>
    </source>
</reference>
<reference evidence="3 6" key="2">
    <citation type="submission" date="2020-07" db="EMBL/GenBank/DDBJ databases">
        <title>The draft genome sequence of Maribacter polysiphoniae KCTC 22021.</title>
        <authorList>
            <person name="Mu L."/>
        </authorList>
    </citation>
    <scope>NUCLEOTIDE SEQUENCE [LARGE SCALE GENOMIC DNA]</scope>
    <source>
        <strain evidence="3 6">KCTC 22021</strain>
    </source>
</reference>
<dbReference type="Proteomes" id="UP000651837">
    <property type="component" value="Unassembled WGS sequence"/>
</dbReference>
<feature type="transmembrane region" description="Helical" evidence="1">
    <location>
        <begin position="12"/>
        <end position="29"/>
    </location>
</feature>
<dbReference type="EMBL" id="JACWLN010000004">
    <property type="protein sequence ID" value="MBD1261066.1"/>
    <property type="molecule type" value="Genomic_DNA"/>
</dbReference>
<accession>A0A316E4R3</accession>
<keyword evidence="6" id="KW-1185">Reference proteome</keyword>
<dbReference type="AlphaFoldDB" id="A0A316E4R3"/>
<dbReference type="Gene3D" id="3.10.450.50">
    <property type="match status" value="1"/>
</dbReference>
<sequence length="164" mass="18626">MKNSNQNKRNQSILIIMVIGLSLLSFRPIDNPGPQIGLGDTDLYDAIVAMDDIYFTAYNSCDMETQSKIYDENLEFYHDKGGLSTSKKEILESLERNICGKVTRELIEDSIEVYPIAGFGAVEIGLHKFHNNQEPNAIVEPSKFIIIWKQVDQSYKITRVISLH</sequence>
<dbReference type="SUPFAM" id="SSF54427">
    <property type="entry name" value="NTF2-like"/>
    <property type="match status" value="1"/>
</dbReference>
<dbReference type="RefSeq" id="WP_109650548.1">
    <property type="nucleotide sequence ID" value="NZ_JACWLN010000004.1"/>
</dbReference>
<feature type="domain" description="DUF4440" evidence="2">
    <location>
        <begin position="47"/>
        <end position="157"/>
    </location>
</feature>
<evidence type="ECO:0000256" key="1">
    <source>
        <dbReference type="SAM" id="Phobius"/>
    </source>
</evidence>
<comment type="caution">
    <text evidence="4">The sequence shown here is derived from an EMBL/GenBank/DDBJ whole genome shotgun (WGS) entry which is preliminary data.</text>
</comment>
<protein>
    <submittedName>
        <fullName evidence="3">Nuclear transport factor 2 family protein</fullName>
    </submittedName>
    <submittedName>
        <fullName evidence="4">Uncharacterized protein DUF4440</fullName>
    </submittedName>
</protein>
<evidence type="ECO:0000313" key="4">
    <source>
        <dbReference type="EMBL" id="PWK23693.1"/>
    </source>
</evidence>
<dbReference type="InterPro" id="IPR032710">
    <property type="entry name" value="NTF2-like_dom_sf"/>
</dbReference>
<evidence type="ECO:0000313" key="6">
    <source>
        <dbReference type="Proteomes" id="UP000651837"/>
    </source>
</evidence>
<organism evidence="4 5">
    <name type="scientific">Maribacter polysiphoniae</name>
    <dbReference type="NCBI Taxonomy" id="429344"/>
    <lineage>
        <taxon>Bacteria</taxon>
        <taxon>Pseudomonadati</taxon>
        <taxon>Bacteroidota</taxon>
        <taxon>Flavobacteriia</taxon>
        <taxon>Flavobacteriales</taxon>
        <taxon>Flavobacteriaceae</taxon>
        <taxon>Maribacter</taxon>
    </lineage>
</organism>
<proteinExistence type="predicted"/>
<evidence type="ECO:0000313" key="5">
    <source>
        <dbReference type="Proteomes" id="UP000245667"/>
    </source>
</evidence>
<keyword evidence="1" id="KW-0472">Membrane</keyword>
<name>A0A316E4R3_9FLAO</name>
<evidence type="ECO:0000259" key="2">
    <source>
        <dbReference type="Pfam" id="PF14534"/>
    </source>
</evidence>
<dbReference type="Proteomes" id="UP000245667">
    <property type="component" value="Unassembled WGS sequence"/>
</dbReference>
<dbReference type="OrthoDB" id="1357763at2"/>
<gene>
    <name evidence="3" type="ORF">HZY62_10740</name>
    <name evidence="4" type="ORF">LX92_02260</name>
</gene>
<dbReference type="EMBL" id="QGGQ01000004">
    <property type="protein sequence ID" value="PWK23693.1"/>
    <property type="molecule type" value="Genomic_DNA"/>
</dbReference>